<keyword evidence="5" id="KW-1185">Reference proteome</keyword>
<feature type="domain" description="Ubiquitin-like" evidence="3">
    <location>
        <begin position="63"/>
        <end position="136"/>
    </location>
</feature>
<evidence type="ECO:0000259" key="3">
    <source>
        <dbReference type="PROSITE" id="PS50053"/>
    </source>
</evidence>
<dbReference type="Gene3D" id="3.10.20.90">
    <property type="entry name" value="Phosphatidylinositol 3-kinase Catalytic Subunit, Chain A, domain 1"/>
    <property type="match status" value="1"/>
</dbReference>
<dbReference type="InParanoid" id="A0A401GP95"/>
<reference evidence="4 5" key="1">
    <citation type="journal article" date="2018" name="Sci. Rep.">
        <title>Genome sequence of the cauliflower mushroom Sparassis crispa (Hanabiratake) and its association with beneficial usage.</title>
        <authorList>
            <person name="Kiyama R."/>
            <person name="Furutani Y."/>
            <person name="Kawaguchi K."/>
            <person name="Nakanishi T."/>
        </authorList>
    </citation>
    <scope>NUCLEOTIDE SEQUENCE [LARGE SCALE GENOMIC DNA]</scope>
</reference>
<dbReference type="CDD" id="cd01805">
    <property type="entry name" value="Ubl_Rad23"/>
    <property type="match status" value="1"/>
</dbReference>
<sequence length="286" mass="30525">MSEQAELAFVKSFANNLISQPIVYADDFQQPPQSSLKKIPVLPIDLPPPPERKVEESTASASISITFKCIKPPQSYTLSVQPTDTISDIKAQLAAQGGAPPADAQRLLLKGKALADGKLLKEYSVKDGDTVNLMVKPGFDWDPVRVASPLPERAAPADGETIILLPALEPSKSRMGHGRIPSVVLSPSPSLTPSPGDRTVDIPLVLDTSNIPISPASGPSNASYHAVISQPVFWDNLWHFLSTELNDANHAETAWEDFFRASKGALSASEIAKIRDSVGVTGMAGT</sequence>
<dbReference type="OrthoDB" id="428577at2759"/>
<keyword evidence="2" id="KW-0963">Cytoplasm</keyword>
<dbReference type="SUPFAM" id="SSF54236">
    <property type="entry name" value="Ubiquitin-like"/>
    <property type="match status" value="1"/>
</dbReference>
<dbReference type="Pfam" id="PF00240">
    <property type="entry name" value="ubiquitin"/>
    <property type="match status" value="1"/>
</dbReference>
<dbReference type="RefSeq" id="XP_027614882.1">
    <property type="nucleotide sequence ID" value="XM_027759081.1"/>
</dbReference>
<proteinExistence type="predicted"/>
<name>A0A401GP95_9APHY</name>
<accession>A0A401GP95</accession>
<comment type="subcellular location">
    <subcellularLocation>
        <location evidence="1">Cytoplasm</location>
        <location evidence="1">Cytosol</location>
    </subcellularLocation>
</comment>
<dbReference type="PANTHER" id="PTHR46555">
    <property type="entry name" value="UBIQUITIN-LIKE PROTEIN 4A"/>
    <property type="match status" value="1"/>
</dbReference>
<dbReference type="PROSITE" id="PS50053">
    <property type="entry name" value="UBIQUITIN_2"/>
    <property type="match status" value="1"/>
</dbReference>
<dbReference type="GO" id="GO:0071818">
    <property type="term" value="C:BAT3 complex"/>
    <property type="evidence" value="ECO:0007669"/>
    <property type="project" value="TreeGrafter"/>
</dbReference>
<dbReference type="GO" id="GO:0006620">
    <property type="term" value="P:post-translational protein targeting to endoplasmic reticulum membrane"/>
    <property type="evidence" value="ECO:0007669"/>
    <property type="project" value="InterPro"/>
</dbReference>
<dbReference type="Proteomes" id="UP000287166">
    <property type="component" value="Unassembled WGS sequence"/>
</dbReference>
<dbReference type="SMART" id="SM00213">
    <property type="entry name" value="UBQ"/>
    <property type="match status" value="1"/>
</dbReference>
<dbReference type="AlphaFoldDB" id="A0A401GP95"/>
<comment type="caution">
    <text evidence="4">The sequence shown here is derived from an EMBL/GenBank/DDBJ whole genome shotgun (WGS) entry which is preliminary data.</text>
</comment>
<dbReference type="EMBL" id="BFAD01000005">
    <property type="protein sequence ID" value="GBE83969.1"/>
    <property type="molecule type" value="Genomic_DNA"/>
</dbReference>
<dbReference type="InterPro" id="IPR029071">
    <property type="entry name" value="Ubiquitin-like_domsf"/>
</dbReference>
<organism evidence="4 5">
    <name type="scientific">Sparassis crispa</name>
    <dbReference type="NCBI Taxonomy" id="139825"/>
    <lineage>
        <taxon>Eukaryota</taxon>
        <taxon>Fungi</taxon>
        <taxon>Dikarya</taxon>
        <taxon>Basidiomycota</taxon>
        <taxon>Agaricomycotina</taxon>
        <taxon>Agaricomycetes</taxon>
        <taxon>Polyporales</taxon>
        <taxon>Sparassidaceae</taxon>
        <taxon>Sparassis</taxon>
    </lineage>
</organism>
<dbReference type="GO" id="GO:0051087">
    <property type="term" value="F:protein-folding chaperone binding"/>
    <property type="evidence" value="ECO:0007669"/>
    <property type="project" value="TreeGrafter"/>
</dbReference>
<evidence type="ECO:0000256" key="1">
    <source>
        <dbReference type="ARBA" id="ARBA00004514"/>
    </source>
</evidence>
<dbReference type="GO" id="GO:0071816">
    <property type="term" value="P:tail-anchored membrane protein insertion into ER membrane"/>
    <property type="evidence" value="ECO:0007669"/>
    <property type="project" value="TreeGrafter"/>
</dbReference>
<dbReference type="GeneID" id="38780886"/>
<dbReference type="PANTHER" id="PTHR46555:SF1">
    <property type="entry name" value="UBIQUITIN-LIKE PROTEIN 4A"/>
    <property type="match status" value="1"/>
</dbReference>
<evidence type="ECO:0000256" key="2">
    <source>
        <dbReference type="ARBA" id="ARBA00022490"/>
    </source>
</evidence>
<dbReference type="InterPro" id="IPR047154">
    <property type="entry name" value="UBL4A-like"/>
</dbReference>
<gene>
    <name evidence="4" type="ORF">SCP_0510280</name>
</gene>
<protein>
    <submittedName>
        <fullName evidence="4">Ubiquitin-domain-containing protein</fullName>
    </submittedName>
</protein>
<evidence type="ECO:0000313" key="4">
    <source>
        <dbReference type="EMBL" id="GBE83969.1"/>
    </source>
</evidence>
<evidence type="ECO:0000313" key="5">
    <source>
        <dbReference type="Proteomes" id="UP000287166"/>
    </source>
</evidence>
<dbReference type="InterPro" id="IPR000626">
    <property type="entry name" value="Ubiquitin-like_dom"/>
</dbReference>
<dbReference type="STRING" id="139825.A0A401GP95"/>